<dbReference type="SMART" id="SM00382">
    <property type="entry name" value="AAA"/>
    <property type="match status" value="1"/>
</dbReference>
<evidence type="ECO:0000256" key="7">
    <source>
        <dbReference type="SAM" id="MobiDB-lite"/>
    </source>
</evidence>
<reference evidence="12 13" key="1">
    <citation type="journal article" date="2021" name="ISME J.">
        <title>Genomic evolution of the class Acidithiobacillia: deep-branching Proteobacteria living in extreme acidic conditions.</title>
        <authorList>
            <person name="Moya-Beltran A."/>
            <person name="Beard S."/>
            <person name="Rojas-Villalobos C."/>
            <person name="Issotta F."/>
            <person name="Gallardo Y."/>
            <person name="Ulloa R."/>
            <person name="Giaveno A."/>
            <person name="Degli Esposti M."/>
            <person name="Johnson D.B."/>
            <person name="Quatrini R."/>
        </authorList>
    </citation>
    <scope>NUCLEOTIDE SEQUENCE [LARGE SCALE GENOMIC DNA]</scope>
    <source>
        <strain evidence="12 13">ATCC 19703</strain>
    </source>
</reference>
<feature type="domain" description="ABC transmembrane type-1" evidence="10">
    <location>
        <begin position="173"/>
        <end position="452"/>
    </location>
</feature>
<dbReference type="InterPro" id="IPR039421">
    <property type="entry name" value="Type_1_exporter"/>
</dbReference>
<dbReference type="PANTHER" id="PTHR24221">
    <property type="entry name" value="ATP-BINDING CASSETTE SUB-FAMILY B"/>
    <property type="match status" value="1"/>
</dbReference>
<comment type="subcellular location">
    <subcellularLocation>
        <location evidence="1">Cell membrane</location>
        <topology evidence="1">Multi-pass membrane protein</topology>
    </subcellularLocation>
</comment>
<dbReference type="Proteomes" id="UP001197028">
    <property type="component" value="Unassembled WGS sequence"/>
</dbReference>
<dbReference type="InterPro" id="IPR003439">
    <property type="entry name" value="ABC_transporter-like_ATP-bd"/>
</dbReference>
<evidence type="ECO:0000256" key="2">
    <source>
        <dbReference type="ARBA" id="ARBA00022692"/>
    </source>
</evidence>
<organism evidence="12 13">
    <name type="scientific">Acidithiobacillus concretivorus</name>
    <dbReference type="NCBI Taxonomy" id="3063952"/>
    <lineage>
        <taxon>Bacteria</taxon>
        <taxon>Pseudomonadati</taxon>
        <taxon>Pseudomonadota</taxon>
        <taxon>Acidithiobacillia</taxon>
        <taxon>Acidithiobacillales</taxon>
        <taxon>Acidithiobacillaceae</taxon>
        <taxon>Acidithiobacillus</taxon>
    </lineage>
</organism>
<dbReference type="Gene3D" id="3.90.70.10">
    <property type="entry name" value="Cysteine proteinases"/>
    <property type="match status" value="1"/>
</dbReference>
<keyword evidence="3" id="KW-0547">Nucleotide-binding</keyword>
<feature type="transmembrane region" description="Helical" evidence="8">
    <location>
        <begin position="173"/>
        <end position="195"/>
    </location>
</feature>
<dbReference type="InterPro" id="IPR027417">
    <property type="entry name" value="P-loop_NTPase"/>
</dbReference>
<evidence type="ECO:0000256" key="6">
    <source>
        <dbReference type="ARBA" id="ARBA00023136"/>
    </source>
</evidence>
<feature type="transmembrane region" description="Helical" evidence="8">
    <location>
        <begin position="280"/>
        <end position="305"/>
    </location>
</feature>
<evidence type="ECO:0000256" key="1">
    <source>
        <dbReference type="ARBA" id="ARBA00004651"/>
    </source>
</evidence>
<evidence type="ECO:0000256" key="3">
    <source>
        <dbReference type="ARBA" id="ARBA00022741"/>
    </source>
</evidence>
<evidence type="ECO:0000259" key="10">
    <source>
        <dbReference type="PROSITE" id="PS50929"/>
    </source>
</evidence>
<feature type="transmembrane region" description="Helical" evidence="8">
    <location>
        <begin position="207"/>
        <end position="227"/>
    </location>
</feature>
<proteinExistence type="predicted"/>
<evidence type="ECO:0000256" key="4">
    <source>
        <dbReference type="ARBA" id="ARBA00022840"/>
    </source>
</evidence>
<dbReference type="InterPro" id="IPR036640">
    <property type="entry name" value="ABC1_TM_sf"/>
</dbReference>
<keyword evidence="4" id="KW-0067">ATP-binding</keyword>
<dbReference type="SUPFAM" id="SSF52540">
    <property type="entry name" value="P-loop containing nucleoside triphosphate hydrolases"/>
    <property type="match status" value="1"/>
</dbReference>
<gene>
    <name evidence="12" type="ORF">HJG40_09290</name>
</gene>
<dbReference type="NCBIfam" id="TIGR01846">
    <property type="entry name" value="type_I_sec_HlyB"/>
    <property type="match status" value="1"/>
</dbReference>
<evidence type="ECO:0000313" key="12">
    <source>
        <dbReference type="EMBL" id="MBU2738972.1"/>
    </source>
</evidence>
<dbReference type="InterPro" id="IPR010132">
    <property type="entry name" value="ATPase_T1SS_HlyB"/>
</dbReference>
<keyword evidence="5 8" id="KW-1133">Transmembrane helix</keyword>
<dbReference type="InterPro" id="IPR017871">
    <property type="entry name" value="ABC_transporter-like_CS"/>
</dbReference>
<dbReference type="PANTHER" id="PTHR24221:SF647">
    <property type="entry name" value="BLL6336 PROTEIN"/>
    <property type="match status" value="1"/>
</dbReference>
<protein>
    <submittedName>
        <fullName evidence="12">Peptidase domain-containing ABC transporter</fullName>
    </submittedName>
</protein>
<dbReference type="InterPro" id="IPR011527">
    <property type="entry name" value="ABC1_TM_dom"/>
</dbReference>
<feature type="domain" description="ABC transporter" evidence="9">
    <location>
        <begin position="486"/>
        <end position="721"/>
    </location>
</feature>
<name>A0ABS5ZR35_9PROT</name>
<dbReference type="Pfam" id="PF03412">
    <property type="entry name" value="Peptidase_C39"/>
    <property type="match status" value="1"/>
</dbReference>
<evidence type="ECO:0000259" key="9">
    <source>
        <dbReference type="PROSITE" id="PS50893"/>
    </source>
</evidence>
<feature type="domain" description="Peptidase C39" evidence="11">
    <location>
        <begin position="22"/>
        <end position="141"/>
    </location>
</feature>
<dbReference type="Pfam" id="PF00005">
    <property type="entry name" value="ABC_tran"/>
    <property type="match status" value="1"/>
</dbReference>
<dbReference type="Gene3D" id="1.20.1560.10">
    <property type="entry name" value="ABC transporter type 1, transmembrane domain"/>
    <property type="match status" value="1"/>
</dbReference>
<dbReference type="PROSITE" id="PS50929">
    <property type="entry name" value="ABC_TM1F"/>
    <property type="match status" value="1"/>
</dbReference>
<evidence type="ECO:0000259" key="11">
    <source>
        <dbReference type="PROSITE" id="PS50990"/>
    </source>
</evidence>
<dbReference type="Gene3D" id="3.40.50.300">
    <property type="entry name" value="P-loop containing nucleotide triphosphate hydrolases"/>
    <property type="match status" value="1"/>
</dbReference>
<keyword evidence="13" id="KW-1185">Reference proteome</keyword>
<evidence type="ECO:0000256" key="8">
    <source>
        <dbReference type="SAM" id="Phobius"/>
    </source>
</evidence>
<evidence type="ECO:0000313" key="13">
    <source>
        <dbReference type="Proteomes" id="UP001197028"/>
    </source>
</evidence>
<dbReference type="CDD" id="cd18588">
    <property type="entry name" value="ABC_6TM_CyaB_HlyB_like"/>
    <property type="match status" value="1"/>
</dbReference>
<keyword evidence="6 8" id="KW-0472">Membrane</keyword>
<dbReference type="Pfam" id="PF00664">
    <property type="entry name" value="ABC_membrane"/>
    <property type="match status" value="1"/>
</dbReference>
<dbReference type="PROSITE" id="PS50893">
    <property type="entry name" value="ABC_TRANSPORTER_2"/>
    <property type="match status" value="1"/>
</dbReference>
<dbReference type="RefSeq" id="WP_215863919.1">
    <property type="nucleotide sequence ID" value="NZ_JABELD010000066.1"/>
</dbReference>
<dbReference type="InterPro" id="IPR003593">
    <property type="entry name" value="AAA+_ATPase"/>
</dbReference>
<sequence>MTGQDSEQGNGTPGSPAESPRPAQPVSSGLQCLAMIAGYYQRPCNAEQLARALGMTAPILPPGKIILAAREVKLVAKVVQLQWSDLARQHYPVMAELKDGNYIVLGRFENQRLVAVDPTRGQLILDQATLEKAWTGRVIFLKPRFSWGAENQRFGLRWFIPIILKYRKPVIEVLMAAFVVQMFGLAMPLFVQLVIDRVLVYHSLPTLDILAIGMLLVIAFETTLNVLKTLMMTHTTNRIDVTLGARLFAHVLRIPMRYFETRTVGSTVARVRELEVVRQFLTGPTLMSFIDIWFIGIFIIVLLFYSGLLTLVVLATIPFMVGLSLAIFPVLRRLLQEKFDRSAENQSFLVETITGIQTVKALAVESKIYQRWEESLSRYVMASYRVDRLAGVTSAFTQMIQRLGTLAILWVGVKLVLDGELSVGELIAFQMISGQVTGPILRLAQLWQHFQQVGVSVSRMGDLMNTPAEPVVDIGKASPPALHGRVTLDKLRFRYTADSEEVLKGISFDIPAGSFVGIVGRSGSGKSTLAKMLQRLYLPDSGTVLIDGIDLRHVEPNWLRRQIGVVLQENFLFSGTIRENITMVYPEATLDRVIAAAQLAGAHEFISKMPDAYDTKVGERGDSLSGGQRQRIAIARALLGDPRILIFDEATSALDYESERIIWKNLHKICEGRTVFMAAHRLASIRSADIILVMDDGEIVEQGAHQTLIAQNGIYALLAHDEEGAN</sequence>
<evidence type="ECO:0000256" key="5">
    <source>
        <dbReference type="ARBA" id="ARBA00022989"/>
    </source>
</evidence>
<dbReference type="SUPFAM" id="SSF90123">
    <property type="entry name" value="ABC transporter transmembrane region"/>
    <property type="match status" value="1"/>
</dbReference>
<dbReference type="InterPro" id="IPR005074">
    <property type="entry name" value="Peptidase_C39"/>
</dbReference>
<dbReference type="PROSITE" id="PS50990">
    <property type="entry name" value="PEPTIDASE_C39"/>
    <property type="match status" value="1"/>
</dbReference>
<comment type="caution">
    <text evidence="12">The sequence shown here is derived from an EMBL/GenBank/DDBJ whole genome shotgun (WGS) entry which is preliminary data.</text>
</comment>
<keyword evidence="2 8" id="KW-0812">Transmembrane</keyword>
<feature type="compositionally biased region" description="Polar residues" evidence="7">
    <location>
        <begin position="1"/>
        <end position="10"/>
    </location>
</feature>
<accession>A0ABS5ZR35</accession>
<dbReference type="EMBL" id="JABELD010000066">
    <property type="protein sequence ID" value="MBU2738972.1"/>
    <property type="molecule type" value="Genomic_DNA"/>
</dbReference>
<dbReference type="PROSITE" id="PS00211">
    <property type="entry name" value="ABC_TRANSPORTER_1"/>
    <property type="match status" value="1"/>
</dbReference>
<feature type="region of interest" description="Disordered" evidence="7">
    <location>
        <begin position="1"/>
        <end position="26"/>
    </location>
</feature>